<sequence>MLAPPPPPANTSNSSTLDTTVATTVGENVTDAALLPTVSTVKSATNTTQISSLLSTTVNTLLNTSSVGSVPAVTSSPTTANTSTTTISPTVVAATTTVAVSPTTSTTNTSNTTTIMRTTMNTTTTNTTSNTNVITTVTNSTVSSSTNDTTSVLSIRTSLSLTLPVGPISATLRTQPLLLTPPFRPLSPIPQTKSPLLAPQILPPLLVLSKPSRESYHQLLLNVRYENTANHYWSFKRVVGKSFIFDRAPDRNTLTRSIYDRLSLFDSKLSNAGPIYNDLNNMKKSLFISLNGTLPEKRLTTPGIHDTQDSIYINSNENESCICLLNDITRERYYFKQCLLDINECDYGLSLSIWLQFTTETFNPKEVLISTGKL</sequence>
<evidence type="ECO:0000313" key="1">
    <source>
        <dbReference type="EMBL" id="VDP55229.1"/>
    </source>
</evidence>
<dbReference type="Proteomes" id="UP000269396">
    <property type="component" value="Unassembled WGS sequence"/>
</dbReference>
<proteinExistence type="predicted"/>
<accession>A0A183P8B7</accession>
<name>A0A183P8B7_9TREM</name>
<dbReference type="STRING" id="31246.A0A183P8B7"/>
<dbReference type="AlphaFoldDB" id="A0A183P8B7"/>
<reference evidence="1 2" key="1">
    <citation type="submission" date="2018-11" db="EMBL/GenBank/DDBJ databases">
        <authorList>
            <consortium name="Pathogen Informatics"/>
        </authorList>
    </citation>
    <scope>NUCLEOTIDE SEQUENCE [LARGE SCALE GENOMIC DNA]</scope>
    <source>
        <strain>Denwood</strain>
        <strain evidence="2">Zambia</strain>
    </source>
</reference>
<organism evidence="1 2">
    <name type="scientific">Schistosoma mattheei</name>
    <dbReference type="NCBI Taxonomy" id="31246"/>
    <lineage>
        <taxon>Eukaryota</taxon>
        <taxon>Metazoa</taxon>
        <taxon>Spiralia</taxon>
        <taxon>Lophotrochozoa</taxon>
        <taxon>Platyhelminthes</taxon>
        <taxon>Trematoda</taxon>
        <taxon>Digenea</taxon>
        <taxon>Strigeidida</taxon>
        <taxon>Schistosomatoidea</taxon>
        <taxon>Schistosomatidae</taxon>
        <taxon>Schistosoma</taxon>
    </lineage>
</organism>
<protein>
    <submittedName>
        <fullName evidence="1">Uncharacterized protein</fullName>
    </submittedName>
</protein>
<evidence type="ECO:0000313" key="2">
    <source>
        <dbReference type="Proteomes" id="UP000269396"/>
    </source>
</evidence>
<keyword evidence="2" id="KW-1185">Reference proteome</keyword>
<gene>
    <name evidence="1" type="ORF">SMTD_LOCUS10603</name>
</gene>
<dbReference type="EMBL" id="UZAL01030726">
    <property type="protein sequence ID" value="VDP55229.1"/>
    <property type="molecule type" value="Genomic_DNA"/>
</dbReference>